<dbReference type="CDD" id="cd00167">
    <property type="entry name" value="SANT"/>
    <property type="match status" value="1"/>
</dbReference>
<comment type="similarity">
    <text evidence="4">Belongs to the tubulin family.</text>
</comment>
<evidence type="ECO:0000259" key="14">
    <source>
        <dbReference type="SMART" id="SM00864"/>
    </source>
</evidence>
<keyword evidence="10" id="KW-0539">Nucleus</keyword>
<evidence type="ECO:0000256" key="11">
    <source>
        <dbReference type="ARBA" id="ARBA00023273"/>
    </source>
</evidence>
<dbReference type="SUPFAM" id="SSF52490">
    <property type="entry name" value="Tubulin nucleotide-binding domain-like"/>
    <property type="match status" value="1"/>
</dbReference>
<evidence type="ECO:0000313" key="16">
    <source>
        <dbReference type="Proteomes" id="UP001162164"/>
    </source>
</evidence>
<dbReference type="PRINTS" id="PR01161">
    <property type="entry name" value="TUBULIN"/>
</dbReference>
<keyword evidence="9" id="KW-0342">GTP-binding</keyword>
<evidence type="ECO:0000256" key="6">
    <source>
        <dbReference type="ARBA" id="ARBA00022701"/>
    </source>
</evidence>
<keyword evidence="7" id="KW-0547">Nucleotide-binding</keyword>
<reference evidence="15" key="1">
    <citation type="journal article" date="2023" name="Insect Mol. Biol.">
        <title>Genome sequencing provides insights into the evolution of gene families encoding plant cell wall-degrading enzymes in longhorned beetles.</title>
        <authorList>
            <person name="Shin N.R."/>
            <person name="Okamura Y."/>
            <person name="Kirsch R."/>
            <person name="Pauchet Y."/>
        </authorList>
    </citation>
    <scope>NUCLEOTIDE SEQUENCE</scope>
    <source>
        <strain evidence="15">MMC_N1</strain>
    </source>
</reference>
<dbReference type="SMART" id="SM00864">
    <property type="entry name" value="Tubulin"/>
    <property type="match status" value="1"/>
</dbReference>
<evidence type="ECO:0000256" key="9">
    <source>
        <dbReference type="ARBA" id="ARBA00023134"/>
    </source>
</evidence>
<evidence type="ECO:0000256" key="4">
    <source>
        <dbReference type="ARBA" id="ARBA00009636"/>
    </source>
</evidence>
<dbReference type="InterPro" id="IPR001005">
    <property type="entry name" value="SANT/Myb"/>
</dbReference>
<dbReference type="PROSITE" id="PS00227">
    <property type="entry name" value="TUBULIN"/>
    <property type="match status" value="1"/>
</dbReference>
<dbReference type="SUPFAM" id="SSF46689">
    <property type="entry name" value="Homeodomain-like"/>
    <property type="match status" value="1"/>
</dbReference>
<dbReference type="PANTHER" id="PTHR11588">
    <property type="entry name" value="TUBULIN"/>
    <property type="match status" value="1"/>
</dbReference>
<keyword evidence="16" id="KW-1185">Reference proteome</keyword>
<keyword evidence="11" id="KW-0966">Cell projection</keyword>
<evidence type="ECO:0000256" key="13">
    <source>
        <dbReference type="ARBA" id="ARBA00046149"/>
    </source>
</evidence>
<dbReference type="InterPro" id="IPR000217">
    <property type="entry name" value="Tubulin"/>
</dbReference>
<sequence length="644" mass="74066">MASRKLQRHPRPDLWLWPGSNYLEDLLGDVPLATVRPFEGCGCNMMVLHLTMPFSYSVNKWFEVNKHGRWEPRSVLIDTENKAVEFSKPLPFKFKNVIAKSYGGAGNNWAYGYSRMGPLLQKEVLNVVRSEVEKCDYLTILLNLYSSSGGTGSGVGSFIIEQMRDEYPNKHIANVAVLPYVKGELVTQSFNSLLTLSHLYSLADSTILFENERLHYICKYTMGIDDVKFSNMNSIVAQQLASVFQPINNSDSVTLLNHLTSHPHYKYLCAKSEPHFYKENVKFEGNRDWKSLIATVCKQSRFDILHQKEKKFKNKVVSNCLITRGGDTMTESDMKLLKNSSLYVPWLRHRSQSAFNLASVFCENVRCSLFLGLCNPNQLKVIMACEEYCYYLNASSVHTYEILGLSENLRVNYFKEYMYIIHYSTSHSSAVSNSPSQYFELLRMTWSNEDKKKLLILLRRHGSSNMELIQQNMPHKTITEIRNICDKHSKLALNKWCMEENKNGHENQAVNDWLKVLKQINNSHRPSVQDIIPRVLKYIALYENRIEDPQINLSDCYLVLSSLSEGKAPKHLDDATNHFFFECLTKLAEALKYGETESYRSYLKGLKTFGVMEQKRKSKTLNPLNVPASSLKMTEVDKRIGILE</sequence>
<evidence type="ECO:0000256" key="12">
    <source>
        <dbReference type="ARBA" id="ARBA00030594"/>
    </source>
</evidence>
<proteinExistence type="inferred from homology"/>
<dbReference type="InterPro" id="IPR017975">
    <property type="entry name" value="Tubulin_CS"/>
</dbReference>
<dbReference type="InterPro" id="IPR008280">
    <property type="entry name" value="Tub_FtsZ_C"/>
</dbReference>
<protein>
    <recommendedName>
        <fullName evidence="5">Tubulin delta chain</fullName>
    </recommendedName>
    <alternativeName>
        <fullName evidence="12">Delta-tubulin</fullName>
    </alternativeName>
</protein>
<keyword evidence="8" id="KW-0970">Cilium biogenesis/degradation</keyword>
<comment type="caution">
    <text evidence="15">The sequence shown here is derived from an EMBL/GenBank/DDBJ whole genome shotgun (WGS) entry which is preliminary data.</text>
</comment>
<evidence type="ECO:0000256" key="2">
    <source>
        <dbReference type="ARBA" id="ARBA00004123"/>
    </source>
</evidence>
<evidence type="ECO:0000256" key="5">
    <source>
        <dbReference type="ARBA" id="ARBA00014184"/>
    </source>
</evidence>
<keyword evidence="6" id="KW-0493">Microtubule</keyword>
<dbReference type="Gene3D" id="1.10.10.60">
    <property type="entry name" value="Homeodomain-like"/>
    <property type="match status" value="1"/>
</dbReference>
<accession>A0ABQ9JEU6</accession>
<dbReference type="Gene3D" id="3.40.50.1440">
    <property type="entry name" value="Tubulin/FtsZ, GTPase domain"/>
    <property type="match status" value="1"/>
</dbReference>
<dbReference type="EMBL" id="JAPWTJ010000666">
    <property type="protein sequence ID" value="KAJ8976481.1"/>
    <property type="molecule type" value="Genomic_DNA"/>
</dbReference>
<gene>
    <name evidence="15" type="ORF">NQ317_013702</name>
</gene>
<dbReference type="SUPFAM" id="SSF55307">
    <property type="entry name" value="Tubulin C-terminal domain-like"/>
    <property type="match status" value="1"/>
</dbReference>
<dbReference type="Proteomes" id="UP001162164">
    <property type="component" value="Unassembled WGS sequence"/>
</dbReference>
<evidence type="ECO:0000256" key="8">
    <source>
        <dbReference type="ARBA" id="ARBA00022794"/>
    </source>
</evidence>
<dbReference type="InterPro" id="IPR003008">
    <property type="entry name" value="Tubulin_FtsZ_GTPase"/>
</dbReference>
<evidence type="ECO:0000313" key="15">
    <source>
        <dbReference type="EMBL" id="KAJ8976481.1"/>
    </source>
</evidence>
<feature type="domain" description="Tubulin/FtsZ GTPase" evidence="14">
    <location>
        <begin position="58"/>
        <end position="251"/>
    </location>
</feature>
<evidence type="ECO:0000256" key="10">
    <source>
        <dbReference type="ARBA" id="ARBA00023242"/>
    </source>
</evidence>
<organism evidence="15 16">
    <name type="scientific">Molorchus minor</name>
    <dbReference type="NCBI Taxonomy" id="1323400"/>
    <lineage>
        <taxon>Eukaryota</taxon>
        <taxon>Metazoa</taxon>
        <taxon>Ecdysozoa</taxon>
        <taxon>Arthropoda</taxon>
        <taxon>Hexapoda</taxon>
        <taxon>Insecta</taxon>
        <taxon>Pterygota</taxon>
        <taxon>Neoptera</taxon>
        <taxon>Endopterygota</taxon>
        <taxon>Coleoptera</taxon>
        <taxon>Polyphaga</taxon>
        <taxon>Cucujiformia</taxon>
        <taxon>Chrysomeloidea</taxon>
        <taxon>Cerambycidae</taxon>
        <taxon>Lamiinae</taxon>
        <taxon>Monochamini</taxon>
        <taxon>Molorchus</taxon>
    </lineage>
</organism>
<evidence type="ECO:0000256" key="3">
    <source>
        <dbReference type="ARBA" id="ARBA00004138"/>
    </source>
</evidence>
<dbReference type="InterPro" id="IPR009057">
    <property type="entry name" value="Homeodomain-like_sf"/>
</dbReference>
<dbReference type="PRINTS" id="PR01224">
    <property type="entry name" value="DELTATUBULIN"/>
</dbReference>
<dbReference type="Pfam" id="PF00091">
    <property type="entry name" value="Tubulin"/>
    <property type="match status" value="1"/>
</dbReference>
<evidence type="ECO:0000256" key="7">
    <source>
        <dbReference type="ARBA" id="ARBA00022741"/>
    </source>
</evidence>
<name>A0ABQ9JEU6_9CUCU</name>
<dbReference type="InterPro" id="IPR002967">
    <property type="entry name" value="Delta_tubulin"/>
</dbReference>
<dbReference type="InterPro" id="IPR036525">
    <property type="entry name" value="Tubulin/FtsZ_GTPase_sf"/>
</dbReference>
<comment type="function">
    <text evidence="13">Acts as a positive regulator of hedgehog signaling and regulates ciliary function.</text>
</comment>
<evidence type="ECO:0000256" key="1">
    <source>
        <dbReference type="ARBA" id="ARBA00004114"/>
    </source>
</evidence>
<comment type="subcellular location">
    <subcellularLocation>
        <location evidence="3">Cell projection</location>
        <location evidence="3">Cilium</location>
    </subcellularLocation>
    <subcellularLocation>
        <location evidence="1">Cytoplasm</location>
        <location evidence="1">Cytoskeleton</location>
        <location evidence="1">Microtubule organizing center</location>
        <location evidence="1">Centrosome</location>
        <location evidence="1">Centriole</location>
    </subcellularLocation>
    <subcellularLocation>
        <location evidence="2">Nucleus</location>
    </subcellularLocation>
</comment>